<dbReference type="Pfam" id="PF12019">
    <property type="entry name" value="GspH"/>
    <property type="match status" value="1"/>
</dbReference>
<keyword evidence="3" id="KW-1003">Cell membrane</keyword>
<evidence type="ECO:0000256" key="7">
    <source>
        <dbReference type="ARBA" id="ARBA00022989"/>
    </source>
</evidence>
<gene>
    <name evidence="13" type="ORF">GGD90_001111</name>
</gene>
<evidence type="ECO:0000256" key="11">
    <source>
        <dbReference type="SAM" id="Phobius"/>
    </source>
</evidence>
<evidence type="ECO:0000256" key="8">
    <source>
        <dbReference type="ARBA" id="ARBA00023136"/>
    </source>
</evidence>
<dbReference type="GO" id="GO:0015628">
    <property type="term" value="P:protein secretion by the type II secretion system"/>
    <property type="evidence" value="ECO:0007669"/>
    <property type="project" value="InterPro"/>
</dbReference>
<evidence type="ECO:0000256" key="1">
    <source>
        <dbReference type="ARBA" id="ARBA00004377"/>
    </source>
</evidence>
<proteinExistence type="inferred from homology"/>
<keyword evidence="8 11" id="KW-0472">Membrane</keyword>
<evidence type="ECO:0000256" key="2">
    <source>
        <dbReference type="ARBA" id="ARBA00021549"/>
    </source>
</evidence>
<evidence type="ECO:0000256" key="3">
    <source>
        <dbReference type="ARBA" id="ARBA00022475"/>
    </source>
</evidence>
<comment type="similarity">
    <text evidence="9">Belongs to the GSP H family.</text>
</comment>
<comment type="subcellular location">
    <subcellularLocation>
        <location evidence="1">Cell inner membrane</location>
        <topology evidence="1">Single-pass membrane protein</topology>
    </subcellularLocation>
</comment>
<sequence length="211" mass="22335">MKPMRKEPLSACPALWQRPLAPVFAGFRLAAAGFTLIELLVVCLLIGIFAMIALPDFSGMIKSERLVAQSNDLVSDIAFARAEAMQRGRRVTFCPSSDQSSCAGSWAAGRIVFLDLNGDGSRDAAASAGENVLRVRGALPGGNSLTWSSSTQFLQFRSSGVPSAGISHSAAAEQMRDTFKLCDATVANSGREIIVSVLGPIEVKREGVTCP</sequence>
<dbReference type="GO" id="GO:0015627">
    <property type="term" value="C:type II protein secretion system complex"/>
    <property type="evidence" value="ECO:0007669"/>
    <property type="project" value="InterPro"/>
</dbReference>
<keyword evidence="5" id="KW-0997">Cell inner membrane</keyword>
<dbReference type="InterPro" id="IPR045584">
    <property type="entry name" value="Pilin-like"/>
</dbReference>
<dbReference type="InterPro" id="IPR012902">
    <property type="entry name" value="N_methyl_site"/>
</dbReference>
<dbReference type="NCBIfam" id="TIGR02532">
    <property type="entry name" value="IV_pilin_GFxxxE"/>
    <property type="match status" value="1"/>
</dbReference>
<feature type="domain" description="General secretion pathway GspH" evidence="12">
    <location>
        <begin position="70"/>
        <end position="199"/>
    </location>
</feature>
<dbReference type="InterPro" id="IPR022346">
    <property type="entry name" value="T2SS_GspH"/>
</dbReference>
<dbReference type="AlphaFoldDB" id="A0A840G7R0"/>
<keyword evidence="14" id="KW-1185">Reference proteome</keyword>
<evidence type="ECO:0000256" key="6">
    <source>
        <dbReference type="ARBA" id="ARBA00022692"/>
    </source>
</evidence>
<evidence type="ECO:0000256" key="9">
    <source>
        <dbReference type="ARBA" id="ARBA00025772"/>
    </source>
</evidence>
<organism evidence="13 14">
    <name type="scientific">Rhodocyclus tenuis</name>
    <name type="common">Rhodospirillum tenue</name>
    <dbReference type="NCBI Taxonomy" id="1066"/>
    <lineage>
        <taxon>Bacteria</taxon>
        <taxon>Pseudomonadati</taxon>
        <taxon>Pseudomonadota</taxon>
        <taxon>Betaproteobacteria</taxon>
        <taxon>Rhodocyclales</taxon>
        <taxon>Rhodocyclaceae</taxon>
        <taxon>Rhodocyclus</taxon>
    </lineage>
</organism>
<dbReference type="Gene3D" id="3.55.40.10">
    <property type="entry name" value="minor pseudopilin epsh domain"/>
    <property type="match status" value="1"/>
</dbReference>
<evidence type="ECO:0000256" key="5">
    <source>
        <dbReference type="ARBA" id="ARBA00022519"/>
    </source>
</evidence>
<dbReference type="RefSeq" id="WP_194258225.1">
    <property type="nucleotide sequence ID" value="NZ_SSSP01000003.1"/>
</dbReference>
<dbReference type="Pfam" id="PF07963">
    <property type="entry name" value="N_methyl"/>
    <property type="match status" value="1"/>
</dbReference>
<accession>A0A840G7R0</accession>
<evidence type="ECO:0000313" key="13">
    <source>
        <dbReference type="EMBL" id="MBB4246748.1"/>
    </source>
</evidence>
<name>A0A840G7R0_RHOTE</name>
<dbReference type="SUPFAM" id="SSF54523">
    <property type="entry name" value="Pili subunits"/>
    <property type="match status" value="1"/>
</dbReference>
<dbReference type="Proteomes" id="UP000587070">
    <property type="component" value="Unassembled WGS sequence"/>
</dbReference>
<dbReference type="EMBL" id="JACIGE010000003">
    <property type="protein sequence ID" value="MBB4246748.1"/>
    <property type="molecule type" value="Genomic_DNA"/>
</dbReference>
<keyword evidence="4" id="KW-0488">Methylation</keyword>
<dbReference type="GO" id="GO:0005886">
    <property type="term" value="C:plasma membrane"/>
    <property type="evidence" value="ECO:0007669"/>
    <property type="project" value="UniProtKB-SubCell"/>
</dbReference>
<protein>
    <recommendedName>
        <fullName evidence="2">Type II secretion system protein H</fullName>
    </recommendedName>
    <alternativeName>
        <fullName evidence="10">General secretion pathway protein H</fullName>
    </alternativeName>
</protein>
<evidence type="ECO:0000259" key="12">
    <source>
        <dbReference type="Pfam" id="PF12019"/>
    </source>
</evidence>
<keyword evidence="7 11" id="KW-1133">Transmembrane helix</keyword>
<comment type="caution">
    <text evidence="13">The sequence shown here is derived from an EMBL/GenBank/DDBJ whole genome shotgun (WGS) entry which is preliminary data.</text>
</comment>
<keyword evidence="6 11" id="KW-0812">Transmembrane</keyword>
<evidence type="ECO:0000256" key="10">
    <source>
        <dbReference type="ARBA" id="ARBA00030775"/>
    </source>
</evidence>
<evidence type="ECO:0000256" key="4">
    <source>
        <dbReference type="ARBA" id="ARBA00022481"/>
    </source>
</evidence>
<feature type="transmembrane region" description="Helical" evidence="11">
    <location>
        <begin position="35"/>
        <end position="55"/>
    </location>
</feature>
<evidence type="ECO:0000313" key="14">
    <source>
        <dbReference type="Proteomes" id="UP000587070"/>
    </source>
</evidence>
<reference evidence="13 14" key="1">
    <citation type="submission" date="2020-08" db="EMBL/GenBank/DDBJ databases">
        <title>Genome sequencing of Purple Non-Sulfur Bacteria from various extreme environments.</title>
        <authorList>
            <person name="Mayer M."/>
        </authorList>
    </citation>
    <scope>NUCLEOTIDE SEQUENCE [LARGE SCALE GENOMIC DNA]</scope>
    <source>
        <strain evidence="13 14">2761</strain>
    </source>
</reference>